<gene>
    <name evidence="1" type="ORF">LMI_1243</name>
    <name evidence="2" type="ORF">SAMN02982997_00136</name>
</gene>
<accession>A0A098GDK3</accession>
<evidence type="ECO:0000313" key="1">
    <source>
        <dbReference type="EMBL" id="CEG60554.1"/>
    </source>
</evidence>
<dbReference type="OrthoDB" id="5645770at2"/>
<dbReference type="HOGENOM" id="CLU_667168_0_0_6"/>
<sequence>MPKFVLPEHFLVKLLNLRSNFQEREQINLEEASQPYAISRFFGATDVHARKQQIYFIEKMLIALAKDLFPSPDNGFDRQKHLTALQVLVVVCFFIKSRINKNYLSSSSSSTLAQLINEAMSLDINPMDPATQACCLLATERFTASEHCFESLNSYLKKQISVHEWHEFTNFVSDECKLLNKEFTNNYPITSIMMPLVAKPCETAGYALGWVFGNWLGKSAALLSTHTAITVTLGSGLILLLGPSATLGALLITPTLAGQILETYCGISLAFIMGKSMNLVGNSVGFTVGMSLDLSMQLLWKICSVIANHFQDQSPYSKLTGIDLTDGIAVISGIPLEFGHVELSEKQKELQSIPVVVALDNNELLVRFAGTTKRIPLSSDICETLNDLKKLEMQKLPYELTRKTETETYSLG</sequence>
<reference evidence="3" key="2">
    <citation type="submission" date="2014-09" db="EMBL/GenBank/DDBJ databases">
        <authorList>
            <person name="Gomez-Valero L."/>
        </authorList>
    </citation>
    <scope>NUCLEOTIDE SEQUENCE [LARGE SCALE GENOMIC DNA]</scope>
    <source>
        <strain evidence="3">ATCC33218</strain>
    </source>
</reference>
<reference evidence="2 4" key="3">
    <citation type="submission" date="2016-10" db="EMBL/GenBank/DDBJ databases">
        <authorList>
            <person name="Varghese N."/>
            <person name="Submissions S."/>
        </authorList>
    </citation>
    <scope>NUCLEOTIDE SEQUENCE [LARGE SCALE GENOMIC DNA]</scope>
    <source>
        <strain evidence="2 4">ATCC 33218</strain>
    </source>
</reference>
<evidence type="ECO:0000313" key="3">
    <source>
        <dbReference type="Proteomes" id="UP000032414"/>
    </source>
</evidence>
<reference evidence="1" key="1">
    <citation type="submission" date="2014-09" db="EMBL/GenBank/DDBJ databases">
        <authorList>
            <person name="GOMEZ-VALERO Laura"/>
        </authorList>
    </citation>
    <scope>NUCLEOTIDE SEQUENCE</scope>
    <source>
        <strain evidence="1">ATCC33218</strain>
    </source>
</reference>
<organism evidence="1 3">
    <name type="scientific">Legionella micdadei</name>
    <name type="common">Tatlockia micdadei</name>
    <dbReference type="NCBI Taxonomy" id="451"/>
    <lineage>
        <taxon>Bacteria</taxon>
        <taxon>Pseudomonadati</taxon>
        <taxon>Pseudomonadota</taxon>
        <taxon>Gammaproteobacteria</taxon>
        <taxon>Legionellales</taxon>
        <taxon>Legionellaceae</taxon>
        <taxon>Legionella</taxon>
    </lineage>
</organism>
<dbReference type="EMBL" id="FMVN01000001">
    <property type="protein sequence ID" value="SCX81487.1"/>
    <property type="molecule type" value="Genomic_DNA"/>
</dbReference>
<proteinExistence type="predicted"/>
<dbReference type="Proteomes" id="UP000182998">
    <property type="component" value="Unassembled WGS sequence"/>
</dbReference>
<dbReference type="KEGG" id="tmc:LMI_1243"/>
<evidence type="ECO:0000313" key="2">
    <source>
        <dbReference type="EMBL" id="SCX81487.1"/>
    </source>
</evidence>
<keyword evidence="4" id="KW-1185">Reference proteome</keyword>
<dbReference type="RefSeq" id="WP_045098951.1">
    <property type="nucleotide sequence ID" value="NZ_CP020614.1"/>
</dbReference>
<dbReference type="EMBL" id="LN614830">
    <property type="protein sequence ID" value="CEG60554.1"/>
    <property type="molecule type" value="Genomic_DNA"/>
</dbReference>
<protein>
    <submittedName>
        <fullName evidence="1">Putative Dot/Icm T4SS effector</fullName>
    </submittedName>
</protein>
<dbReference type="PATRIC" id="fig|451.8.peg.1750"/>
<name>A0A098GDK3_LEGMI</name>
<dbReference type="AlphaFoldDB" id="A0A098GDK3"/>
<dbReference type="Proteomes" id="UP000032414">
    <property type="component" value="Chromosome I"/>
</dbReference>
<evidence type="ECO:0000313" key="4">
    <source>
        <dbReference type="Proteomes" id="UP000182998"/>
    </source>
</evidence>